<evidence type="ECO:0000313" key="3">
    <source>
        <dbReference type="Proteomes" id="UP000463883"/>
    </source>
</evidence>
<keyword evidence="1" id="KW-0472">Membrane</keyword>
<gene>
    <name evidence="2" type="ORF">Ami3637_04055</name>
</gene>
<dbReference type="KEGG" id="amic:Ami3637_04055"/>
<keyword evidence="1" id="KW-0812">Transmembrane</keyword>
<dbReference type="RefSeq" id="WP_162361439.1">
    <property type="nucleotide sequence ID" value="NZ_CP047591.1"/>
</dbReference>
<feature type="transmembrane region" description="Helical" evidence="1">
    <location>
        <begin position="45"/>
        <end position="66"/>
    </location>
</feature>
<name>A0A6P1ML05_9FIRM</name>
<sequence>MKDKELDLILRNALPTDFEPGYELNRKIIQKSREGNMNIKKVRRLSTAAVVCCLILCCSVSAFAAWKFLTPKDVAIEYGDKQLAKAFSSEDAVLMDKSKTYGDYTVTLLGSVSGGDLSDFGTDSSQSSQVSPDKTYAVVAISKTDGTLMPKTSEEEYGKEKFFISPLIQGLNPKDYNIVTMNGGYFDIVENGIMYRMIECDNIELFADRNLYLCVSNTTFYDKDAYNFNGKTGDISVNAKYKGMSLLFDLPLKADKADKKAADKYLKKLESAQSADSKNNSDMSDKKEKNKVDINQIISQWAFISEKKVTPDKDGRIYYSYETKNGSGDGYITEDALFKKDQTGYSKNFWMQEDNHGKIAVLYSKDKNGQITEFVYETNK</sequence>
<proteinExistence type="predicted"/>
<accession>A0A6P1ML05</accession>
<reference evidence="2 3" key="1">
    <citation type="submission" date="2020-01" db="EMBL/GenBank/DDBJ databases">
        <title>Genomic analysis of Aminipila sp. CBA3637.</title>
        <authorList>
            <person name="Kim Y.B."/>
            <person name="Roh S.W."/>
        </authorList>
    </citation>
    <scope>NUCLEOTIDE SEQUENCE [LARGE SCALE GENOMIC DNA]</scope>
    <source>
        <strain evidence="2 3">CBA3637</strain>
    </source>
</reference>
<organism evidence="2 3">
    <name type="scientific">Aminipila terrae</name>
    <dbReference type="NCBI Taxonomy" id="2697030"/>
    <lineage>
        <taxon>Bacteria</taxon>
        <taxon>Bacillati</taxon>
        <taxon>Bacillota</taxon>
        <taxon>Clostridia</taxon>
        <taxon>Peptostreptococcales</taxon>
        <taxon>Anaerovoracaceae</taxon>
        <taxon>Aminipila</taxon>
    </lineage>
</organism>
<evidence type="ECO:0008006" key="4">
    <source>
        <dbReference type="Google" id="ProtNLM"/>
    </source>
</evidence>
<protein>
    <recommendedName>
        <fullName evidence="4">DUF4179 domain-containing protein</fullName>
    </recommendedName>
</protein>
<keyword evidence="1" id="KW-1133">Transmembrane helix</keyword>
<evidence type="ECO:0000313" key="2">
    <source>
        <dbReference type="EMBL" id="QHI71665.1"/>
    </source>
</evidence>
<keyword evidence="3" id="KW-1185">Reference proteome</keyword>
<dbReference type="EMBL" id="CP047591">
    <property type="protein sequence ID" value="QHI71665.1"/>
    <property type="molecule type" value="Genomic_DNA"/>
</dbReference>
<dbReference type="AlphaFoldDB" id="A0A6P1ML05"/>
<evidence type="ECO:0000256" key="1">
    <source>
        <dbReference type="SAM" id="Phobius"/>
    </source>
</evidence>
<dbReference type="Proteomes" id="UP000463883">
    <property type="component" value="Chromosome"/>
</dbReference>